<evidence type="ECO:0000313" key="3">
    <source>
        <dbReference type="Proteomes" id="UP000181897"/>
    </source>
</evidence>
<evidence type="ECO:0000256" key="1">
    <source>
        <dbReference type="SAM" id="MobiDB-lite"/>
    </source>
</evidence>
<dbReference type="STRING" id="1917485.BOO69_11525"/>
<dbReference type="AlphaFoldDB" id="A0A1J0WIH3"/>
<evidence type="ECO:0000313" key="2">
    <source>
        <dbReference type="EMBL" id="APE43968.1"/>
    </source>
</evidence>
<reference evidence="2 3" key="1">
    <citation type="submission" date="2016-11" db="EMBL/GenBank/DDBJ databases">
        <title>Complete genome sequence of Sulfitobacter sp. AM1-D1, a toxic bacteria associated with marine dinoflagellate Alexandrium minutum in East China Sea.</title>
        <authorList>
            <person name="Yang Q."/>
            <person name="Zhang X."/>
            <person name="Tian X."/>
        </authorList>
    </citation>
    <scope>NUCLEOTIDE SEQUENCE [LARGE SCALE GENOMIC DNA]</scope>
    <source>
        <strain evidence="2 3">AM1-D1</strain>
    </source>
</reference>
<sequence length="104" mass="12294">MFSYIDLFLCHHRPPDHKWRADHRHDDPGQTEFRETVLRHFAKDSHAQQLERSRNREAEKPADDQGSRDRYQRPDCAGLVPVELIGEAEPRPHADFFPVQERVP</sequence>
<organism evidence="2 3">
    <name type="scientific">Sulfitobacter alexandrii</name>
    <dbReference type="NCBI Taxonomy" id="1917485"/>
    <lineage>
        <taxon>Bacteria</taxon>
        <taxon>Pseudomonadati</taxon>
        <taxon>Pseudomonadota</taxon>
        <taxon>Alphaproteobacteria</taxon>
        <taxon>Rhodobacterales</taxon>
        <taxon>Roseobacteraceae</taxon>
        <taxon>Sulfitobacter</taxon>
    </lineage>
</organism>
<accession>A0A1J0WIH3</accession>
<name>A0A1J0WIH3_9RHOB</name>
<feature type="region of interest" description="Disordered" evidence="1">
    <location>
        <begin position="42"/>
        <end position="75"/>
    </location>
</feature>
<gene>
    <name evidence="2" type="ORF">BOO69_11525</name>
</gene>
<dbReference type="Proteomes" id="UP000181897">
    <property type="component" value="Chromosome"/>
</dbReference>
<feature type="compositionally biased region" description="Basic and acidic residues" evidence="1">
    <location>
        <begin position="42"/>
        <end position="73"/>
    </location>
</feature>
<protein>
    <submittedName>
        <fullName evidence="2">Uncharacterized protein</fullName>
    </submittedName>
</protein>
<dbReference type="EMBL" id="CP018076">
    <property type="protein sequence ID" value="APE43968.1"/>
    <property type="molecule type" value="Genomic_DNA"/>
</dbReference>
<keyword evidence="3" id="KW-1185">Reference proteome</keyword>
<dbReference type="KEGG" id="suam:BOO69_11525"/>
<proteinExistence type="predicted"/>